<organism evidence="2 3">
    <name type="scientific">Zingiber officinale</name>
    <name type="common">Ginger</name>
    <name type="synonym">Amomum zingiber</name>
    <dbReference type="NCBI Taxonomy" id="94328"/>
    <lineage>
        <taxon>Eukaryota</taxon>
        <taxon>Viridiplantae</taxon>
        <taxon>Streptophyta</taxon>
        <taxon>Embryophyta</taxon>
        <taxon>Tracheophyta</taxon>
        <taxon>Spermatophyta</taxon>
        <taxon>Magnoliopsida</taxon>
        <taxon>Liliopsida</taxon>
        <taxon>Zingiberales</taxon>
        <taxon>Zingiberaceae</taxon>
        <taxon>Zingiber</taxon>
    </lineage>
</organism>
<keyword evidence="1" id="KW-0479">Metal-binding</keyword>
<keyword evidence="1" id="KW-0539">Nucleus</keyword>
<keyword evidence="1" id="KW-0863">Zinc-finger</keyword>
<evidence type="ECO:0000256" key="1">
    <source>
        <dbReference type="RuleBase" id="RU367018"/>
    </source>
</evidence>
<keyword evidence="3" id="KW-1185">Reference proteome</keyword>
<dbReference type="GO" id="GO:0006355">
    <property type="term" value="P:regulation of DNA-templated transcription"/>
    <property type="evidence" value="ECO:0007669"/>
    <property type="project" value="UniProtKB-UniRule"/>
</dbReference>
<reference evidence="2 3" key="1">
    <citation type="submission" date="2020-08" db="EMBL/GenBank/DDBJ databases">
        <title>Plant Genome Project.</title>
        <authorList>
            <person name="Zhang R.-G."/>
        </authorList>
    </citation>
    <scope>NUCLEOTIDE SEQUENCE [LARGE SCALE GENOMIC DNA]</scope>
    <source>
        <tissue evidence="2">Rhizome</tissue>
    </source>
</reference>
<comment type="function">
    <text evidence="1">Putative transcription activator involved in regulating light control of development.</text>
</comment>
<dbReference type="Proteomes" id="UP000734854">
    <property type="component" value="Unassembled WGS sequence"/>
</dbReference>
<dbReference type="EMBL" id="JACMSC010000015">
    <property type="protein sequence ID" value="KAG6486187.1"/>
    <property type="molecule type" value="Genomic_DNA"/>
</dbReference>
<evidence type="ECO:0000313" key="3">
    <source>
        <dbReference type="Proteomes" id="UP000734854"/>
    </source>
</evidence>
<dbReference type="PANTHER" id="PTHR31669:SF305">
    <property type="entry name" value="PROTEIN FAR1-RELATED SEQUENCE"/>
    <property type="match status" value="1"/>
</dbReference>
<keyword evidence="1" id="KW-0862">Zinc</keyword>
<gene>
    <name evidence="2" type="ORF">ZIOFF_054757</name>
</gene>
<comment type="similarity">
    <text evidence="1">Belongs to the FHY3/FAR1 family.</text>
</comment>
<accession>A0A8J5FKY1</accession>
<dbReference type="PANTHER" id="PTHR31669">
    <property type="entry name" value="PROTEIN FAR1-RELATED SEQUENCE 10-RELATED"/>
    <property type="match status" value="1"/>
</dbReference>
<sequence length="185" mass="21472">MDRSLEGSVASNVLGEDFEDCIFGGSSEEVFSKLWDNLLSKHGLGSSVWLKDLYLSRKKWALPYLNSSFCATMMTKQWAESMDNLFKIHFYRKLPLPKFIAQYFKALTQLREKELIEDYESRQTKPALLVDIPVLAEAAESYTRRIYVDFEYEYKSQLACLYELTAMNGTIYTFSLSSSKVHWDC</sequence>
<dbReference type="GO" id="GO:0008270">
    <property type="term" value="F:zinc ion binding"/>
    <property type="evidence" value="ECO:0007669"/>
    <property type="project" value="UniProtKB-UniRule"/>
</dbReference>
<proteinExistence type="inferred from homology"/>
<protein>
    <recommendedName>
        <fullName evidence="1">Protein FAR1-RELATED SEQUENCE</fullName>
    </recommendedName>
</protein>
<evidence type="ECO:0000313" key="2">
    <source>
        <dbReference type="EMBL" id="KAG6486187.1"/>
    </source>
</evidence>
<dbReference type="AlphaFoldDB" id="A0A8J5FKY1"/>
<name>A0A8J5FKY1_ZINOF</name>
<comment type="subcellular location">
    <subcellularLocation>
        <location evidence="1">Nucleus</location>
    </subcellularLocation>
</comment>
<dbReference type="InterPro" id="IPR031052">
    <property type="entry name" value="FHY3/FAR1"/>
</dbReference>
<dbReference type="GO" id="GO:0005634">
    <property type="term" value="C:nucleus"/>
    <property type="evidence" value="ECO:0007669"/>
    <property type="project" value="UniProtKB-SubCell"/>
</dbReference>
<comment type="caution">
    <text evidence="2">The sequence shown here is derived from an EMBL/GenBank/DDBJ whole genome shotgun (WGS) entry which is preliminary data.</text>
</comment>